<dbReference type="AlphaFoldDB" id="A0A8D9AU92"/>
<dbReference type="EMBL" id="HBUF01588450">
    <property type="protein sequence ID" value="CAG6772550.1"/>
    <property type="molecule type" value="Transcribed_RNA"/>
</dbReference>
<accession>A0A8D9AU92</accession>
<evidence type="ECO:0000256" key="1">
    <source>
        <dbReference type="SAM" id="SignalP"/>
    </source>
</evidence>
<name>A0A8D9AU92_9HEMI</name>
<evidence type="ECO:0000313" key="2">
    <source>
        <dbReference type="EMBL" id="CAG6772550.1"/>
    </source>
</evidence>
<reference evidence="2" key="1">
    <citation type="submission" date="2021-05" db="EMBL/GenBank/DDBJ databases">
        <authorList>
            <person name="Alioto T."/>
            <person name="Alioto T."/>
            <person name="Gomez Garrido J."/>
        </authorList>
    </citation>
    <scope>NUCLEOTIDE SEQUENCE</scope>
</reference>
<protein>
    <recommendedName>
        <fullName evidence="3">Secreted protein</fullName>
    </recommendedName>
</protein>
<feature type="signal peptide" evidence="1">
    <location>
        <begin position="1"/>
        <end position="23"/>
    </location>
</feature>
<proteinExistence type="predicted"/>
<evidence type="ECO:0008006" key="3">
    <source>
        <dbReference type="Google" id="ProtNLM"/>
    </source>
</evidence>
<feature type="chain" id="PRO_5034353105" description="Secreted protein" evidence="1">
    <location>
        <begin position="24"/>
        <end position="111"/>
    </location>
</feature>
<organism evidence="2">
    <name type="scientific">Cacopsylla melanoneura</name>
    <dbReference type="NCBI Taxonomy" id="428564"/>
    <lineage>
        <taxon>Eukaryota</taxon>
        <taxon>Metazoa</taxon>
        <taxon>Ecdysozoa</taxon>
        <taxon>Arthropoda</taxon>
        <taxon>Hexapoda</taxon>
        <taxon>Insecta</taxon>
        <taxon>Pterygota</taxon>
        <taxon>Neoptera</taxon>
        <taxon>Paraneoptera</taxon>
        <taxon>Hemiptera</taxon>
        <taxon>Sternorrhyncha</taxon>
        <taxon>Psylloidea</taxon>
        <taxon>Psyllidae</taxon>
        <taxon>Psyllinae</taxon>
        <taxon>Cacopsylla</taxon>
    </lineage>
</organism>
<keyword evidence="1" id="KW-0732">Signal</keyword>
<sequence>MLLFDRTLSLLLLIPSLVRYLSGLNSEDDRTAPPSLLTRLTLVTLKRLFSTLFRIKFTFLSSLRPLTLWVTLSWLMSTSSPRPDRLRVNSTRNKSPSKTLSCFLLEASLKR</sequence>